<name>A0AAE1SZ86_9SOLA</name>
<evidence type="ECO:0000313" key="1">
    <source>
        <dbReference type="EMBL" id="KAK4380263.1"/>
    </source>
</evidence>
<comment type="caution">
    <text evidence="1">The sequence shown here is derived from an EMBL/GenBank/DDBJ whole genome shotgun (WGS) entry which is preliminary data.</text>
</comment>
<gene>
    <name evidence="1" type="ORF">RND71_002125</name>
</gene>
<accession>A0AAE1SZ86</accession>
<proteinExistence type="predicted"/>
<keyword evidence="2" id="KW-1185">Reference proteome</keyword>
<dbReference type="EMBL" id="JAVYJV010000001">
    <property type="protein sequence ID" value="KAK4380263.1"/>
    <property type="molecule type" value="Genomic_DNA"/>
</dbReference>
<protein>
    <submittedName>
        <fullName evidence="1">Uncharacterized protein</fullName>
    </submittedName>
</protein>
<organism evidence="1 2">
    <name type="scientific">Anisodus tanguticus</name>
    <dbReference type="NCBI Taxonomy" id="243964"/>
    <lineage>
        <taxon>Eukaryota</taxon>
        <taxon>Viridiplantae</taxon>
        <taxon>Streptophyta</taxon>
        <taxon>Embryophyta</taxon>
        <taxon>Tracheophyta</taxon>
        <taxon>Spermatophyta</taxon>
        <taxon>Magnoliopsida</taxon>
        <taxon>eudicotyledons</taxon>
        <taxon>Gunneridae</taxon>
        <taxon>Pentapetalae</taxon>
        <taxon>asterids</taxon>
        <taxon>lamiids</taxon>
        <taxon>Solanales</taxon>
        <taxon>Solanaceae</taxon>
        <taxon>Solanoideae</taxon>
        <taxon>Hyoscyameae</taxon>
        <taxon>Anisodus</taxon>
    </lineage>
</organism>
<sequence>MKNFSSVAVFIFALFIVLTYVGTTIRGAKVCLFPFRVTQPCDSNVCNTQCHKQFGEKPPGTIKGSLLGGNCIGENCFCSFCCLEKCADLHS</sequence>
<reference evidence="1" key="1">
    <citation type="submission" date="2023-12" db="EMBL/GenBank/DDBJ databases">
        <title>Genome assembly of Anisodus tanguticus.</title>
        <authorList>
            <person name="Wang Y.-J."/>
        </authorList>
    </citation>
    <scope>NUCLEOTIDE SEQUENCE</scope>
    <source>
        <strain evidence="1">KB-2021</strain>
        <tissue evidence="1">Leaf</tissue>
    </source>
</reference>
<dbReference type="Proteomes" id="UP001291623">
    <property type="component" value="Unassembled WGS sequence"/>
</dbReference>
<evidence type="ECO:0000313" key="2">
    <source>
        <dbReference type="Proteomes" id="UP001291623"/>
    </source>
</evidence>
<dbReference type="AlphaFoldDB" id="A0AAE1SZ86"/>